<dbReference type="GO" id="GO:0046872">
    <property type="term" value="F:metal ion binding"/>
    <property type="evidence" value="ECO:0007669"/>
    <property type="project" value="UniProtKB-KW"/>
</dbReference>
<keyword evidence="10" id="KW-1185">Reference proteome</keyword>
<dbReference type="STRING" id="65357.A0A024GV57"/>
<comment type="caution">
    <text evidence="9">The sequence shown here is derived from an EMBL/GenBank/DDBJ whole genome shotgun (WGS) entry which is preliminary data.</text>
</comment>
<dbReference type="InterPro" id="IPR001214">
    <property type="entry name" value="SET_dom"/>
</dbReference>
<dbReference type="SUPFAM" id="SSF82199">
    <property type="entry name" value="SET domain"/>
    <property type="match status" value="1"/>
</dbReference>
<keyword evidence="4" id="KW-0808">Transferase</keyword>
<keyword evidence="3" id="KW-0489">Methyltransferase</keyword>
<organism evidence="9 10">
    <name type="scientific">Albugo candida</name>
    <dbReference type="NCBI Taxonomy" id="65357"/>
    <lineage>
        <taxon>Eukaryota</taxon>
        <taxon>Sar</taxon>
        <taxon>Stramenopiles</taxon>
        <taxon>Oomycota</taxon>
        <taxon>Peronosporomycetes</taxon>
        <taxon>Albuginales</taxon>
        <taxon>Albuginaceae</taxon>
        <taxon>Albugo</taxon>
    </lineage>
</organism>
<evidence type="ECO:0000256" key="7">
    <source>
        <dbReference type="ARBA" id="ARBA00022833"/>
    </source>
</evidence>
<evidence type="ECO:0000256" key="4">
    <source>
        <dbReference type="ARBA" id="ARBA00022679"/>
    </source>
</evidence>
<keyword evidence="7" id="KW-0862">Zinc</keyword>
<keyword evidence="5" id="KW-0949">S-adenosyl-L-methionine</keyword>
<dbReference type="GO" id="GO:0008168">
    <property type="term" value="F:methyltransferase activity"/>
    <property type="evidence" value="ECO:0007669"/>
    <property type="project" value="UniProtKB-KW"/>
</dbReference>
<evidence type="ECO:0000313" key="9">
    <source>
        <dbReference type="EMBL" id="CCI50264.1"/>
    </source>
</evidence>
<evidence type="ECO:0000259" key="8">
    <source>
        <dbReference type="PROSITE" id="PS50280"/>
    </source>
</evidence>
<feature type="domain" description="SET" evidence="8">
    <location>
        <begin position="122"/>
        <end position="252"/>
    </location>
</feature>
<gene>
    <name evidence="9" type="ORF">BN9_119120</name>
</gene>
<keyword evidence="6" id="KW-0479">Metal-binding</keyword>
<dbReference type="Proteomes" id="UP000053237">
    <property type="component" value="Unassembled WGS sequence"/>
</dbReference>
<evidence type="ECO:0000256" key="1">
    <source>
        <dbReference type="ARBA" id="ARBA00004286"/>
    </source>
</evidence>
<dbReference type="Gene3D" id="2.170.270.10">
    <property type="entry name" value="SET domain"/>
    <property type="match status" value="1"/>
</dbReference>
<comment type="subcellular location">
    <subcellularLocation>
        <location evidence="1">Chromosome</location>
    </subcellularLocation>
</comment>
<dbReference type="InterPro" id="IPR050973">
    <property type="entry name" value="H3K9_Histone-Lys_N-MTase"/>
</dbReference>
<name>A0A024GV57_9STRA</name>
<dbReference type="InterPro" id="IPR046341">
    <property type="entry name" value="SET_dom_sf"/>
</dbReference>
<evidence type="ECO:0000313" key="10">
    <source>
        <dbReference type="Proteomes" id="UP000053237"/>
    </source>
</evidence>
<protein>
    <recommendedName>
        <fullName evidence="8">SET domain-containing protein</fullName>
    </recommendedName>
</protein>
<evidence type="ECO:0000256" key="6">
    <source>
        <dbReference type="ARBA" id="ARBA00022723"/>
    </source>
</evidence>
<evidence type="ECO:0000256" key="3">
    <source>
        <dbReference type="ARBA" id="ARBA00022603"/>
    </source>
</evidence>
<dbReference type="GO" id="GO:0005694">
    <property type="term" value="C:chromosome"/>
    <property type="evidence" value="ECO:0007669"/>
    <property type="project" value="UniProtKB-SubCell"/>
</dbReference>
<reference evidence="9 10" key="1">
    <citation type="submission" date="2012-05" db="EMBL/GenBank/DDBJ databases">
        <title>Recombination and specialization in a pathogen metapopulation.</title>
        <authorList>
            <person name="Gardiner A."/>
            <person name="Kemen E."/>
            <person name="Schultz-Larsen T."/>
            <person name="MacLean D."/>
            <person name="Van Oosterhout C."/>
            <person name="Jones J.D.G."/>
        </authorList>
    </citation>
    <scope>NUCLEOTIDE SEQUENCE [LARGE SCALE GENOMIC DNA]</scope>
    <source>
        <strain evidence="9 10">Ac Nc2</strain>
    </source>
</reference>
<dbReference type="SMART" id="SM00317">
    <property type="entry name" value="SET"/>
    <property type="match status" value="1"/>
</dbReference>
<dbReference type="OrthoDB" id="59296at2759"/>
<dbReference type="PANTHER" id="PTHR46223:SF3">
    <property type="entry name" value="HISTONE-LYSINE N-METHYLTRANSFERASE SET-23"/>
    <property type="match status" value="1"/>
</dbReference>
<dbReference type="AlphaFoldDB" id="A0A024GV57"/>
<dbReference type="GO" id="GO:0032259">
    <property type="term" value="P:methylation"/>
    <property type="evidence" value="ECO:0007669"/>
    <property type="project" value="UniProtKB-KW"/>
</dbReference>
<keyword evidence="2" id="KW-0158">Chromosome</keyword>
<dbReference type="Pfam" id="PF00856">
    <property type="entry name" value="SET"/>
    <property type="match status" value="1"/>
</dbReference>
<evidence type="ECO:0000256" key="5">
    <source>
        <dbReference type="ARBA" id="ARBA00022691"/>
    </source>
</evidence>
<evidence type="ECO:0000256" key="2">
    <source>
        <dbReference type="ARBA" id="ARBA00022454"/>
    </source>
</evidence>
<proteinExistence type="predicted"/>
<dbReference type="PROSITE" id="PS50280">
    <property type="entry name" value="SET"/>
    <property type="match status" value="1"/>
</dbReference>
<accession>A0A024GV57</accession>
<dbReference type="EMBL" id="CAIX01000439">
    <property type="protein sequence ID" value="CCI50264.1"/>
    <property type="molecule type" value="Genomic_DNA"/>
</dbReference>
<dbReference type="PANTHER" id="PTHR46223">
    <property type="entry name" value="HISTONE-LYSINE N-METHYLTRANSFERASE SUV39H"/>
    <property type="match status" value="1"/>
</dbReference>
<sequence length="284" mass="32642">MKHFPTLDTNYINGLHFLITEQRVCHFIGTGALKSLLFVSRFTSQLVREWMQRLESDLSDGAEAFRIPSMGHYSRSQFIQLMKYTYVTRCVLPIRFEKHGLPLSLRARQEARYAHLQLGGDVPIYLQYSSGKGWGVFAGDMISEHTCVGEYVGEVLSTAEIQKRYRQKYDGSGQNYVLVLREGLVEIQASGPQILRTNVDATYFGNFTRFINHGCDPLLSIEVFRIDSYIPRLFFYTNRHVKKGEELTFDYGVSTDVLNTKHVYKKCLCSSDLCRKRLPFDASV</sequence>
<dbReference type="InParanoid" id="A0A024GV57"/>